<gene>
    <name evidence="3" type="ORF">TcWFU_006836</name>
</gene>
<dbReference type="Proteomes" id="UP001651158">
    <property type="component" value="Unassembled WGS sequence"/>
</dbReference>
<reference evidence="3 4" key="1">
    <citation type="journal article" date="2022" name="Front. Cell. Infect. Microbiol.">
        <title>The Genomes of Two Strains of Taenia crassiceps the Animal Model for the Study of Human Cysticercosis.</title>
        <authorList>
            <person name="Bobes R.J."/>
            <person name="Estrada K."/>
            <person name="Rios-Valencia D.G."/>
            <person name="Calderon-Gallegos A."/>
            <person name="de la Torre P."/>
            <person name="Carrero J.C."/>
            <person name="Sanchez-Flores A."/>
            <person name="Laclette J.P."/>
        </authorList>
    </citation>
    <scope>NUCLEOTIDE SEQUENCE [LARGE SCALE GENOMIC DNA]</scope>
    <source>
        <strain evidence="3">WFUcys</strain>
    </source>
</reference>
<keyword evidence="4" id="KW-1185">Reference proteome</keyword>
<feature type="signal peptide" evidence="2">
    <location>
        <begin position="1"/>
        <end position="22"/>
    </location>
</feature>
<evidence type="ECO:0008006" key="5">
    <source>
        <dbReference type="Google" id="ProtNLM"/>
    </source>
</evidence>
<organism evidence="3 4">
    <name type="scientific">Taenia crassiceps</name>
    <dbReference type="NCBI Taxonomy" id="6207"/>
    <lineage>
        <taxon>Eukaryota</taxon>
        <taxon>Metazoa</taxon>
        <taxon>Spiralia</taxon>
        <taxon>Lophotrochozoa</taxon>
        <taxon>Platyhelminthes</taxon>
        <taxon>Cestoda</taxon>
        <taxon>Eucestoda</taxon>
        <taxon>Cyclophyllidea</taxon>
        <taxon>Taeniidae</taxon>
        <taxon>Taenia</taxon>
    </lineage>
</organism>
<name>A0ABR4Q9G2_9CEST</name>
<comment type="caution">
    <text evidence="3">The sequence shown here is derived from an EMBL/GenBank/DDBJ whole genome shotgun (WGS) entry which is preliminary data.</text>
</comment>
<protein>
    <recommendedName>
        <fullName evidence="5">Secreted protein</fullName>
    </recommendedName>
</protein>
<feature type="compositionally biased region" description="Basic residues" evidence="1">
    <location>
        <begin position="79"/>
        <end position="88"/>
    </location>
</feature>
<sequence>MRGSTLFVLSLLLVLLAESTSGYRYIYHREHGSLDLPSRHGKGYPHRRHDSRYDTHLVRREDTEGVDVDRTKAQQLAKQRNKKRIRYN</sequence>
<proteinExistence type="predicted"/>
<feature type="compositionally biased region" description="Basic residues" evidence="1">
    <location>
        <begin position="39"/>
        <end position="50"/>
    </location>
</feature>
<evidence type="ECO:0000313" key="3">
    <source>
        <dbReference type="EMBL" id="KAL5106302.1"/>
    </source>
</evidence>
<feature type="region of interest" description="Disordered" evidence="1">
    <location>
        <begin position="35"/>
        <end position="88"/>
    </location>
</feature>
<keyword evidence="2" id="KW-0732">Signal</keyword>
<evidence type="ECO:0000256" key="1">
    <source>
        <dbReference type="SAM" id="MobiDB-lite"/>
    </source>
</evidence>
<feature type="compositionally biased region" description="Basic and acidic residues" evidence="1">
    <location>
        <begin position="51"/>
        <end position="72"/>
    </location>
</feature>
<accession>A0ABR4Q9G2</accession>
<evidence type="ECO:0000313" key="4">
    <source>
        <dbReference type="Proteomes" id="UP001651158"/>
    </source>
</evidence>
<feature type="chain" id="PRO_5046813663" description="Secreted protein" evidence="2">
    <location>
        <begin position="23"/>
        <end position="88"/>
    </location>
</feature>
<evidence type="ECO:0000256" key="2">
    <source>
        <dbReference type="SAM" id="SignalP"/>
    </source>
</evidence>
<dbReference type="EMBL" id="JAKROA010000006">
    <property type="protein sequence ID" value="KAL5106302.1"/>
    <property type="molecule type" value="Genomic_DNA"/>
</dbReference>